<dbReference type="PANTHER" id="PTHR11803">
    <property type="entry name" value="2-IMINOBUTANOATE/2-IMINOPROPANOATE DEAMINASE RIDA"/>
    <property type="match status" value="1"/>
</dbReference>
<dbReference type="CDD" id="cd00448">
    <property type="entry name" value="YjgF_YER057c_UK114_family"/>
    <property type="match status" value="1"/>
</dbReference>
<reference evidence="1 2" key="1">
    <citation type="submission" date="2020-07" db="EMBL/GenBank/DDBJ databases">
        <title>Sequencing the genomes of 1000 actinobacteria strains.</title>
        <authorList>
            <person name="Klenk H.-P."/>
        </authorList>
    </citation>
    <scope>NUCLEOTIDE SEQUENCE [LARGE SCALE GENOMIC DNA]</scope>
    <source>
        <strain evidence="1 2">DSM 15475</strain>
    </source>
</reference>
<accession>A0A7Z0GMQ1</accession>
<evidence type="ECO:0000313" key="2">
    <source>
        <dbReference type="Proteomes" id="UP000535437"/>
    </source>
</evidence>
<evidence type="ECO:0000313" key="1">
    <source>
        <dbReference type="EMBL" id="NYJ78745.1"/>
    </source>
</evidence>
<comment type="caution">
    <text evidence="1">The sequence shown here is derived from an EMBL/GenBank/DDBJ whole genome shotgun (WGS) entry which is preliminary data.</text>
</comment>
<dbReference type="GO" id="GO:0019239">
    <property type="term" value="F:deaminase activity"/>
    <property type="evidence" value="ECO:0007669"/>
    <property type="project" value="TreeGrafter"/>
</dbReference>
<dbReference type="Proteomes" id="UP000535437">
    <property type="component" value="Unassembled WGS sequence"/>
</dbReference>
<dbReference type="SUPFAM" id="SSF55298">
    <property type="entry name" value="YjgF-like"/>
    <property type="match status" value="1"/>
</dbReference>
<sequence>MTKKPIMTPEACRPGGPYAHAVRAGDFVFLSGATPHRPDGTLVDGGFATQAKVTFDHLAAIAASADASLDQAVRVGVYLLDLGNFAGMNELFPQYFGEGQVARTTLQADLPGFEIEVDAVLYSPLSGSGG</sequence>
<organism evidence="1 2">
    <name type="scientific">Nesterenkonia xinjiangensis</name>
    <dbReference type="NCBI Taxonomy" id="225327"/>
    <lineage>
        <taxon>Bacteria</taxon>
        <taxon>Bacillati</taxon>
        <taxon>Actinomycetota</taxon>
        <taxon>Actinomycetes</taxon>
        <taxon>Micrococcales</taxon>
        <taxon>Micrococcaceae</taxon>
        <taxon>Nesterenkonia</taxon>
    </lineage>
</organism>
<dbReference type="Pfam" id="PF01042">
    <property type="entry name" value="Ribonuc_L-PSP"/>
    <property type="match status" value="1"/>
</dbReference>
<dbReference type="PANTHER" id="PTHR11803:SF39">
    <property type="entry name" value="2-IMINOBUTANOATE_2-IMINOPROPANOATE DEAMINASE"/>
    <property type="match status" value="1"/>
</dbReference>
<dbReference type="GO" id="GO:0005829">
    <property type="term" value="C:cytosol"/>
    <property type="evidence" value="ECO:0007669"/>
    <property type="project" value="TreeGrafter"/>
</dbReference>
<name>A0A7Z0GMQ1_9MICC</name>
<dbReference type="Gene3D" id="3.30.1330.40">
    <property type="entry name" value="RutC-like"/>
    <property type="match status" value="1"/>
</dbReference>
<gene>
    <name evidence="1" type="ORF">HNR09_002156</name>
</gene>
<protein>
    <submittedName>
        <fullName evidence="1">Reactive intermediate/imine deaminase</fullName>
    </submittedName>
</protein>
<dbReference type="AlphaFoldDB" id="A0A7Z0GMQ1"/>
<proteinExistence type="predicted"/>
<dbReference type="InterPro" id="IPR006175">
    <property type="entry name" value="YjgF/YER057c/UK114"/>
</dbReference>
<keyword evidence="2" id="KW-1185">Reference proteome</keyword>
<dbReference type="RefSeq" id="WP_179542047.1">
    <property type="nucleotide sequence ID" value="NZ_BAAALL010000005.1"/>
</dbReference>
<dbReference type="InterPro" id="IPR035959">
    <property type="entry name" value="RutC-like_sf"/>
</dbReference>
<dbReference type="EMBL" id="JACCFY010000001">
    <property type="protein sequence ID" value="NYJ78745.1"/>
    <property type="molecule type" value="Genomic_DNA"/>
</dbReference>